<keyword evidence="5 8" id="KW-0227">DNA damage</keyword>
<dbReference type="PANTHER" id="PTHR10815">
    <property type="entry name" value="METHYLATED-DNA--PROTEIN-CYSTEINE METHYLTRANSFERASE"/>
    <property type="match status" value="1"/>
</dbReference>
<dbReference type="PANTHER" id="PTHR10815:SF13">
    <property type="entry name" value="METHYLATED-DNA--PROTEIN-CYSTEINE METHYLTRANSFERASE"/>
    <property type="match status" value="1"/>
</dbReference>
<evidence type="ECO:0000256" key="2">
    <source>
        <dbReference type="ARBA" id="ARBA00022490"/>
    </source>
</evidence>
<sequence>MAIVKTPMGDLSIFADAGAIVAIEYGRGATLSDSKSSQASPLLENARKQLGEYFLNRRQKFSLPLSPQGTPFQHQVWRIMQDIPFGETLTYGALAKRLSSSPRAVGGACRSNPIAIVIPCHRIVATAPRRKNIAQGFALGGYSGGSGPETKKRLLRLEQAVGFEYSTISDRATPV</sequence>
<evidence type="ECO:0000256" key="8">
    <source>
        <dbReference type="HAMAP-Rule" id="MF_00772"/>
    </source>
</evidence>
<organism evidence="11 12">
    <name type="scientific">Varunaivibrio sulfuroxidans</name>
    <dbReference type="NCBI Taxonomy" id="1773489"/>
    <lineage>
        <taxon>Bacteria</taxon>
        <taxon>Pseudomonadati</taxon>
        <taxon>Pseudomonadota</taxon>
        <taxon>Alphaproteobacteria</taxon>
        <taxon>Rhodospirillales</taxon>
        <taxon>Magnetovibrionaceae</taxon>
        <taxon>Varunaivibrio</taxon>
    </lineage>
</organism>
<keyword evidence="4 8" id="KW-0808">Transferase</keyword>
<comment type="caution">
    <text evidence="11">The sequence shown here is derived from an EMBL/GenBank/DDBJ whole genome shotgun (WGS) entry which is preliminary data.</text>
</comment>
<keyword evidence="6 8" id="KW-0234">DNA repair</keyword>
<dbReference type="SUPFAM" id="SSF46767">
    <property type="entry name" value="Methylated DNA-protein cysteine methyltransferase, C-terminal domain"/>
    <property type="match status" value="1"/>
</dbReference>
<dbReference type="Gene3D" id="3.30.160.70">
    <property type="entry name" value="Methylated DNA-protein cysteine methyltransferase domain"/>
    <property type="match status" value="1"/>
</dbReference>
<dbReference type="InterPro" id="IPR014048">
    <property type="entry name" value="MethylDNA_cys_MeTrfase_DNA-bd"/>
</dbReference>
<keyword evidence="12" id="KW-1185">Reference proteome</keyword>
<dbReference type="CDD" id="cd06445">
    <property type="entry name" value="ATase"/>
    <property type="match status" value="1"/>
</dbReference>
<dbReference type="GO" id="GO:0003908">
    <property type="term" value="F:methylated-DNA-[protein]-cysteine S-methyltransferase activity"/>
    <property type="evidence" value="ECO:0007669"/>
    <property type="project" value="UniProtKB-UniRule"/>
</dbReference>
<dbReference type="Proteomes" id="UP000295304">
    <property type="component" value="Unassembled WGS sequence"/>
</dbReference>
<dbReference type="InterPro" id="IPR023546">
    <property type="entry name" value="MGMT"/>
</dbReference>
<dbReference type="EMBL" id="SLZW01000001">
    <property type="protein sequence ID" value="TCS64859.1"/>
    <property type="molecule type" value="Genomic_DNA"/>
</dbReference>
<accession>A0A4R3JFE4</accession>
<evidence type="ECO:0000256" key="6">
    <source>
        <dbReference type="ARBA" id="ARBA00023204"/>
    </source>
</evidence>
<comment type="similarity">
    <text evidence="8">Belongs to the MGMT family.</text>
</comment>
<name>A0A4R3JFE4_9PROT</name>
<evidence type="ECO:0000256" key="1">
    <source>
        <dbReference type="ARBA" id="ARBA00001286"/>
    </source>
</evidence>
<dbReference type="NCBIfam" id="TIGR00589">
    <property type="entry name" value="ogt"/>
    <property type="match status" value="1"/>
</dbReference>
<reference evidence="11 12" key="1">
    <citation type="submission" date="2019-03" db="EMBL/GenBank/DDBJ databases">
        <title>Genomic Encyclopedia of Type Strains, Phase IV (KMG-IV): sequencing the most valuable type-strain genomes for metagenomic binning, comparative biology and taxonomic classification.</title>
        <authorList>
            <person name="Goeker M."/>
        </authorList>
    </citation>
    <scope>NUCLEOTIDE SEQUENCE [LARGE SCALE GENOMIC DNA]</scope>
    <source>
        <strain evidence="11 12">DSM 101688</strain>
    </source>
</reference>
<dbReference type="Pfam" id="PF02870">
    <property type="entry name" value="Methyltransf_1N"/>
    <property type="match status" value="1"/>
</dbReference>
<dbReference type="HAMAP" id="MF_00772">
    <property type="entry name" value="OGT"/>
    <property type="match status" value="1"/>
</dbReference>
<evidence type="ECO:0000256" key="7">
    <source>
        <dbReference type="ARBA" id="ARBA00049348"/>
    </source>
</evidence>
<dbReference type="InterPro" id="IPR036217">
    <property type="entry name" value="MethylDNA_cys_MeTrfase_DNAb"/>
</dbReference>
<dbReference type="InterPro" id="IPR008332">
    <property type="entry name" value="MethylG_MeTrfase_N"/>
</dbReference>
<dbReference type="EC" id="2.1.1.63" evidence="8"/>
<dbReference type="GO" id="GO:0005737">
    <property type="term" value="C:cytoplasm"/>
    <property type="evidence" value="ECO:0007669"/>
    <property type="project" value="UniProtKB-SubCell"/>
</dbReference>
<dbReference type="InterPro" id="IPR001497">
    <property type="entry name" value="MethylDNA_cys_MeTrfase_AS"/>
</dbReference>
<evidence type="ECO:0000256" key="5">
    <source>
        <dbReference type="ARBA" id="ARBA00022763"/>
    </source>
</evidence>
<dbReference type="Gene3D" id="1.10.10.10">
    <property type="entry name" value="Winged helix-like DNA-binding domain superfamily/Winged helix DNA-binding domain"/>
    <property type="match status" value="1"/>
</dbReference>
<evidence type="ECO:0000259" key="10">
    <source>
        <dbReference type="Pfam" id="PF02870"/>
    </source>
</evidence>
<comment type="function">
    <text evidence="8">Involved in the cellular defense against the biological effects of O6-methylguanine (O6-MeG) and O4-methylthymine (O4-MeT) in DNA. Repairs the methylated nucleobase in DNA by stoichiometrically transferring the methyl group to a cysteine residue in the enzyme. This is a suicide reaction: the enzyme is irreversibly inactivated.</text>
</comment>
<gene>
    <name evidence="11" type="ORF">EDD55_101190</name>
</gene>
<protein>
    <recommendedName>
        <fullName evidence="8">Methylated-DNA--protein-cysteine methyltransferase</fullName>
        <ecNumber evidence="8">2.1.1.63</ecNumber>
    </recommendedName>
    <alternativeName>
        <fullName evidence="8">6-O-methylguanine-DNA methyltransferase</fullName>
        <shortName evidence="8">MGMT</shortName>
    </alternativeName>
    <alternativeName>
        <fullName evidence="8">O-6-methylguanine-DNA-alkyltransferase</fullName>
    </alternativeName>
</protein>
<comment type="catalytic activity">
    <reaction evidence="7 8">
        <text>a 6-O-methyl-2'-deoxyguanosine in DNA + L-cysteinyl-[protein] = S-methyl-L-cysteinyl-[protein] + a 2'-deoxyguanosine in DNA</text>
        <dbReference type="Rhea" id="RHEA:24000"/>
        <dbReference type="Rhea" id="RHEA-COMP:10131"/>
        <dbReference type="Rhea" id="RHEA-COMP:10132"/>
        <dbReference type="Rhea" id="RHEA-COMP:11367"/>
        <dbReference type="Rhea" id="RHEA-COMP:11368"/>
        <dbReference type="ChEBI" id="CHEBI:29950"/>
        <dbReference type="ChEBI" id="CHEBI:82612"/>
        <dbReference type="ChEBI" id="CHEBI:85445"/>
        <dbReference type="ChEBI" id="CHEBI:85448"/>
        <dbReference type="EC" id="2.1.1.63"/>
    </reaction>
</comment>
<evidence type="ECO:0000256" key="3">
    <source>
        <dbReference type="ARBA" id="ARBA00022603"/>
    </source>
</evidence>
<dbReference type="InterPro" id="IPR036631">
    <property type="entry name" value="MGMT_N_sf"/>
</dbReference>
<evidence type="ECO:0000256" key="4">
    <source>
        <dbReference type="ARBA" id="ARBA00022679"/>
    </source>
</evidence>
<dbReference type="GO" id="GO:0006307">
    <property type="term" value="P:DNA alkylation repair"/>
    <property type="evidence" value="ECO:0007669"/>
    <property type="project" value="UniProtKB-UniRule"/>
</dbReference>
<feature type="domain" description="Methylguanine DNA methyltransferase ribonuclease-like" evidence="10">
    <location>
        <begin position="3"/>
        <end position="67"/>
    </location>
</feature>
<comment type="subcellular location">
    <subcellularLocation>
        <location evidence="8">Cytoplasm</location>
    </subcellularLocation>
</comment>
<keyword evidence="3 8" id="KW-0489">Methyltransferase</keyword>
<keyword evidence="2 8" id="KW-0963">Cytoplasm</keyword>
<evidence type="ECO:0000259" key="9">
    <source>
        <dbReference type="Pfam" id="PF01035"/>
    </source>
</evidence>
<dbReference type="Pfam" id="PF01035">
    <property type="entry name" value="DNA_binding_1"/>
    <property type="match status" value="1"/>
</dbReference>
<dbReference type="AlphaFoldDB" id="A0A4R3JFE4"/>
<comment type="miscellaneous">
    <text evidence="8">This enzyme catalyzes only one turnover and therefore is not strictly catalytic. According to one definition, an enzyme is a biocatalyst that acts repeatedly and over many reaction cycles.</text>
</comment>
<feature type="domain" description="Methylated-DNA-[protein]-cysteine S-methyltransferase DNA binding" evidence="9">
    <location>
        <begin position="71"/>
        <end position="159"/>
    </location>
</feature>
<comment type="catalytic activity">
    <reaction evidence="1 8">
        <text>a 4-O-methyl-thymidine in DNA + L-cysteinyl-[protein] = a thymidine in DNA + S-methyl-L-cysteinyl-[protein]</text>
        <dbReference type="Rhea" id="RHEA:53428"/>
        <dbReference type="Rhea" id="RHEA-COMP:10131"/>
        <dbReference type="Rhea" id="RHEA-COMP:10132"/>
        <dbReference type="Rhea" id="RHEA-COMP:13555"/>
        <dbReference type="Rhea" id="RHEA-COMP:13556"/>
        <dbReference type="ChEBI" id="CHEBI:29950"/>
        <dbReference type="ChEBI" id="CHEBI:82612"/>
        <dbReference type="ChEBI" id="CHEBI:137386"/>
        <dbReference type="ChEBI" id="CHEBI:137387"/>
        <dbReference type="EC" id="2.1.1.63"/>
    </reaction>
</comment>
<dbReference type="InterPro" id="IPR036388">
    <property type="entry name" value="WH-like_DNA-bd_sf"/>
</dbReference>
<proteinExistence type="inferred from homology"/>
<dbReference type="SUPFAM" id="SSF53155">
    <property type="entry name" value="Methylated DNA-protein cysteine methyltransferase domain"/>
    <property type="match status" value="1"/>
</dbReference>
<evidence type="ECO:0000313" key="11">
    <source>
        <dbReference type="EMBL" id="TCS64859.1"/>
    </source>
</evidence>
<dbReference type="GO" id="GO:0032259">
    <property type="term" value="P:methylation"/>
    <property type="evidence" value="ECO:0007669"/>
    <property type="project" value="UniProtKB-KW"/>
</dbReference>
<feature type="active site" description="Nucleophile; methyl group acceptor" evidence="8">
    <location>
        <position position="120"/>
    </location>
</feature>
<dbReference type="PROSITE" id="PS00374">
    <property type="entry name" value="MGMT"/>
    <property type="match status" value="1"/>
</dbReference>
<evidence type="ECO:0000313" key="12">
    <source>
        <dbReference type="Proteomes" id="UP000295304"/>
    </source>
</evidence>